<name>A0A918APB2_9PSEU</name>
<sequence length="48" mass="4855">MVALAAVFLALALCNGLVVLFDRALWRGATAAGCAVVAAALLAAGRRR</sequence>
<protein>
    <submittedName>
        <fullName evidence="2">Uncharacterized protein</fullName>
    </submittedName>
</protein>
<accession>A0A918APB2</accession>
<keyword evidence="1" id="KW-0812">Transmembrane</keyword>
<dbReference type="AlphaFoldDB" id="A0A918APB2"/>
<keyword evidence="1" id="KW-1133">Transmembrane helix</keyword>
<keyword evidence="1" id="KW-0472">Membrane</keyword>
<gene>
    <name evidence="2" type="ORF">GCM10010185_41270</name>
</gene>
<evidence type="ECO:0000256" key="1">
    <source>
        <dbReference type="SAM" id="Phobius"/>
    </source>
</evidence>
<evidence type="ECO:0000313" key="2">
    <source>
        <dbReference type="EMBL" id="GGP64540.1"/>
    </source>
</evidence>
<evidence type="ECO:0000313" key="3">
    <source>
        <dbReference type="Proteomes" id="UP000639606"/>
    </source>
</evidence>
<organism evidence="2 3">
    <name type="scientific">Saccharothrix coeruleofusca</name>
    <dbReference type="NCBI Taxonomy" id="33919"/>
    <lineage>
        <taxon>Bacteria</taxon>
        <taxon>Bacillati</taxon>
        <taxon>Actinomycetota</taxon>
        <taxon>Actinomycetes</taxon>
        <taxon>Pseudonocardiales</taxon>
        <taxon>Pseudonocardiaceae</taxon>
        <taxon>Saccharothrix</taxon>
    </lineage>
</organism>
<reference evidence="2" key="1">
    <citation type="journal article" date="2014" name="Int. J. Syst. Evol. Microbiol.">
        <title>Complete genome sequence of Corynebacterium casei LMG S-19264T (=DSM 44701T), isolated from a smear-ripened cheese.</title>
        <authorList>
            <consortium name="US DOE Joint Genome Institute (JGI-PGF)"/>
            <person name="Walter F."/>
            <person name="Albersmeier A."/>
            <person name="Kalinowski J."/>
            <person name="Ruckert C."/>
        </authorList>
    </citation>
    <scope>NUCLEOTIDE SEQUENCE</scope>
    <source>
        <strain evidence="2">JCM 3313</strain>
    </source>
</reference>
<dbReference type="EMBL" id="BMRG01000008">
    <property type="protein sequence ID" value="GGP64540.1"/>
    <property type="molecule type" value="Genomic_DNA"/>
</dbReference>
<comment type="caution">
    <text evidence="2">The sequence shown here is derived from an EMBL/GenBank/DDBJ whole genome shotgun (WGS) entry which is preliminary data.</text>
</comment>
<keyword evidence="3" id="KW-1185">Reference proteome</keyword>
<proteinExistence type="predicted"/>
<feature type="transmembrane region" description="Helical" evidence="1">
    <location>
        <begin position="26"/>
        <end position="45"/>
    </location>
</feature>
<reference evidence="2" key="2">
    <citation type="submission" date="2020-09" db="EMBL/GenBank/DDBJ databases">
        <authorList>
            <person name="Sun Q."/>
            <person name="Ohkuma M."/>
        </authorList>
    </citation>
    <scope>NUCLEOTIDE SEQUENCE</scope>
    <source>
        <strain evidence="2">JCM 3313</strain>
    </source>
</reference>
<dbReference type="Proteomes" id="UP000639606">
    <property type="component" value="Unassembled WGS sequence"/>
</dbReference>